<gene>
    <name evidence="1" type="ORF">F383_32373</name>
</gene>
<dbReference type="Proteomes" id="UP000032142">
    <property type="component" value="Unassembled WGS sequence"/>
</dbReference>
<sequence length="48" mass="5531">MENQHSKITFTYGSAFLTPILTEKPRDLINVFSRGTFVGFYSGIYRVK</sequence>
<proteinExistence type="predicted"/>
<name>A0A0B0PFS7_GOSAR</name>
<evidence type="ECO:0000313" key="2">
    <source>
        <dbReference type="Proteomes" id="UP000032142"/>
    </source>
</evidence>
<accession>A0A0B0PFS7</accession>
<keyword evidence="2" id="KW-1185">Reference proteome</keyword>
<dbReference type="EMBL" id="KN431909">
    <property type="protein sequence ID" value="KHG25293.1"/>
    <property type="molecule type" value="Genomic_DNA"/>
</dbReference>
<protein>
    <submittedName>
        <fullName evidence="1">Uncharacterized protein</fullName>
    </submittedName>
</protein>
<reference evidence="2" key="1">
    <citation type="submission" date="2014-09" db="EMBL/GenBank/DDBJ databases">
        <authorList>
            <person name="Mudge J."/>
            <person name="Ramaraj T."/>
            <person name="Lindquist I.E."/>
            <person name="Bharti A.K."/>
            <person name="Sundararajan A."/>
            <person name="Cameron C.T."/>
            <person name="Woodward J.E."/>
            <person name="May G.D."/>
            <person name="Brubaker C."/>
            <person name="Broadhvest J."/>
            <person name="Wilkins T.A."/>
        </authorList>
    </citation>
    <scope>NUCLEOTIDE SEQUENCE</scope>
    <source>
        <strain evidence="2">cv. AKA8401</strain>
    </source>
</reference>
<evidence type="ECO:0000313" key="1">
    <source>
        <dbReference type="EMBL" id="KHG25293.1"/>
    </source>
</evidence>
<organism evidence="1 2">
    <name type="scientific">Gossypium arboreum</name>
    <name type="common">Tree cotton</name>
    <name type="synonym">Gossypium nanking</name>
    <dbReference type="NCBI Taxonomy" id="29729"/>
    <lineage>
        <taxon>Eukaryota</taxon>
        <taxon>Viridiplantae</taxon>
        <taxon>Streptophyta</taxon>
        <taxon>Embryophyta</taxon>
        <taxon>Tracheophyta</taxon>
        <taxon>Spermatophyta</taxon>
        <taxon>Magnoliopsida</taxon>
        <taxon>eudicotyledons</taxon>
        <taxon>Gunneridae</taxon>
        <taxon>Pentapetalae</taxon>
        <taxon>rosids</taxon>
        <taxon>malvids</taxon>
        <taxon>Malvales</taxon>
        <taxon>Malvaceae</taxon>
        <taxon>Malvoideae</taxon>
        <taxon>Gossypium</taxon>
    </lineage>
</organism>
<dbReference type="AlphaFoldDB" id="A0A0B0PFS7"/>